<evidence type="ECO:0000256" key="3">
    <source>
        <dbReference type="ARBA" id="ARBA00023015"/>
    </source>
</evidence>
<sequence length="318" mass="35203">MLQAAQEATRKAQLARERADALDERAALLEARSLARLTQRTRASVPIRPGRAVARHPNPAPANPAEALERLGRLSPRELSMDSLLQTVAELTKAVMPGDPEASVSFLVRDRPTTLVSTGRLADDLDERQYERDHGPCLHAARTGHMILITDTRTETRWRDYLPRAVERGCLSSLSVPLPIDQEDRVTATLNIYARQADAFDEDSRALASRIAPYVAVAAGNLHLYQRARDKADNLQMALDSRAVIEQGKGVLIERYKLTPDQAFQLLARASMNGNRKLRDVADHLIRTGELLGTAPHGDDGRLGPRRGHRGREAPEHP</sequence>
<protein>
    <submittedName>
        <fullName evidence="8">GAF domain-containing protein</fullName>
    </submittedName>
</protein>
<name>A0A1G6P2V6_9ACTN</name>
<dbReference type="InterPro" id="IPR036388">
    <property type="entry name" value="WH-like_DNA-bd_sf"/>
</dbReference>
<keyword evidence="4" id="KW-0804">Transcription</keyword>
<reference evidence="9" key="1">
    <citation type="submission" date="2016-10" db="EMBL/GenBank/DDBJ databases">
        <authorList>
            <person name="Varghese N."/>
            <person name="Submissions S."/>
        </authorList>
    </citation>
    <scope>NUCLEOTIDE SEQUENCE [LARGE SCALE GENOMIC DNA]</scope>
    <source>
        <strain evidence="9">DSM 45421</strain>
    </source>
</reference>
<dbReference type="Pfam" id="PF13185">
    <property type="entry name" value="GAF_2"/>
    <property type="match status" value="1"/>
</dbReference>
<dbReference type="SUPFAM" id="SSF55781">
    <property type="entry name" value="GAF domain-like"/>
    <property type="match status" value="1"/>
</dbReference>
<feature type="domain" description="ANTAR" evidence="7">
    <location>
        <begin position="225"/>
        <end position="286"/>
    </location>
</feature>
<proteinExistence type="predicted"/>
<organism evidence="8 9">
    <name type="scientific">Geodermatophilus telluris</name>
    <dbReference type="NCBI Taxonomy" id="1190417"/>
    <lineage>
        <taxon>Bacteria</taxon>
        <taxon>Bacillati</taxon>
        <taxon>Actinomycetota</taxon>
        <taxon>Actinomycetes</taxon>
        <taxon>Geodermatophilales</taxon>
        <taxon>Geodermatophilaceae</taxon>
        <taxon>Geodermatophilus</taxon>
    </lineage>
</organism>
<dbReference type="Proteomes" id="UP000199416">
    <property type="component" value="Unassembled WGS sequence"/>
</dbReference>
<dbReference type="Gene3D" id="3.30.450.40">
    <property type="match status" value="1"/>
</dbReference>
<keyword evidence="5" id="KW-0175">Coiled coil</keyword>
<dbReference type="SUPFAM" id="SSF52172">
    <property type="entry name" value="CheY-like"/>
    <property type="match status" value="1"/>
</dbReference>
<dbReference type="Pfam" id="PF03861">
    <property type="entry name" value="ANTAR"/>
    <property type="match status" value="1"/>
</dbReference>
<dbReference type="InterPro" id="IPR003018">
    <property type="entry name" value="GAF"/>
</dbReference>
<keyword evidence="9" id="KW-1185">Reference proteome</keyword>
<evidence type="ECO:0000256" key="4">
    <source>
        <dbReference type="ARBA" id="ARBA00023163"/>
    </source>
</evidence>
<keyword evidence="3" id="KW-0805">Transcription regulation</keyword>
<dbReference type="AlphaFoldDB" id="A0A1G6P2V6"/>
<dbReference type="EMBL" id="FMZF01000003">
    <property type="protein sequence ID" value="SDC73755.1"/>
    <property type="molecule type" value="Genomic_DNA"/>
</dbReference>
<dbReference type="SMART" id="SM01012">
    <property type="entry name" value="ANTAR"/>
    <property type="match status" value="1"/>
</dbReference>
<evidence type="ECO:0000256" key="5">
    <source>
        <dbReference type="SAM" id="Coils"/>
    </source>
</evidence>
<dbReference type="GO" id="GO:0003723">
    <property type="term" value="F:RNA binding"/>
    <property type="evidence" value="ECO:0007669"/>
    <property type="project" value="InterPro"/>
</dbReference>
<dbReference type="InterPro" id="IPR005561">
    <property type="entry name" value="ANTAR"/>
</dbReference>
<evidence type="ECO:0000256" key="1">
    <source>
        <dbReference type="ARBA" id="ARBA00022679"/>
    </source>
</evidence>
<dbReference type="PROSITE" id="PS50921">
    <property type="entry name" value="ANTAR"/>
    <property type="match status" value="1"/>
</dbReference>
<evidence type="ECO:0000259" key="7">
    <source>
        <dbReference type="PROSITE" id="PS50921"/>
    </source>
</evidence>
<gene>
    <name evidence="8" type="ORF">SAMN05660690_2349</name>
</gene>
<feature type="coiled-coil region" evidence="5">
    <location>
        <begin position="5"/>
        <end position="32"/>
    </location>
</feature>
<evidence type="ECO:0000256" key="2">
    <source>
        <dbReference type="ARBA" id="ARBA00022777"/>
    </source>
</evidence>
<dbReference type="STRING" id="1190417.SAMN05660690_2349"/>
<keyword evidence="2" id="KW-0418">Kinase</keyword>
<dbReference type="InterPro" id="IPR011006">
    <property type="entry name" value="CheY-like_superfamily"/>
</dbReference>
<dbReference type="GO" id="GO:0016301">
    <property type="term" value="F:kinase activity"/>
    <property type="evidence" value="ECO:0007669"/>
    <property type="project" value="UniProtKB-KW"/>
</dbReference>
<evidence type="ECO:0000313" key="9">
    <source>
        <dbReference type="Proteomes" id="UP000199416"/>
    </source>
</evidence>
<dbReference type="InterPro" id="IPR029016">
    <property type="entry name" value="GAF-like_dom_sf"/>
</dbReference>
<dbReference type="SMART" id="SM00065">
    <property type="entry name" value="GAF"/>
    <property type="match status" value="1"/>
</dbReference>
<feature type="region of interest" description="Disordered" evidence="6">
    <location>
        <begin position="289"/>
        <end position="318"/>
    </location>
</feature>
<evidence type="ECO:0000256" key="6">
    <source>
        <dbReference type="SAM" id="MobiDB-lite"/>
    </source>
</evidence>
<evidence type="ECO:0000313" key="8">
    <source>
        <dbReference type="EMBL" id="SDC73755.1"/>
    </source>
</evidence>
<dbReference type="Gene3D" id="1.10.10.10">
    <property type="entry name" value="Winged helix-like DNA-binding domain superfamily/Winged helix DNA-binding domain"/>
    <property type="match status" value="1"/>
</dbReference>
<keyword evidence="1" id="KW-0808">Transferase</keyword>
<accession>A0A1G6P2V6</accession>